<organism evidence="2 3">
    <name type="scientific">Ovis aries</name>
    <name type="common">Sheep</name>
    <dbReference type="NCBI Taxonomy" id="9940"/>
    <lineage>
        <taxon>Eukaryota</taxon>
        <taxon>Metazoa</taxon>
        <taxon>Chordata</taxon>
        <taxon>Craniata</taxon>
        <taxon>Vertebrata</taxon>
        <taxon>Euteleostomi</taxon>
        <taxon>Mammalia</taxon>
        <taxon>Eutheria</taxon>
        <taxon>Laurasiatheria</taxon>
        <taxon>Artiodactyla</taxon>
        <taxon>Ruminantia</taxon>
        <taxon>Pecora</taxon>
        <taxon>Bovidae</taxon>
        <taxon>Caprinae</taxon>
        <taxon>Ovis</taxon>
    </lineage>
</organism>
<dbReference type="PANTHER" id="PTHR11731">
    <property type="entry name" value="PROTEASE FAMILY S9B,C DIPEPTIDYL-PEPTIDASE IV-RELATED"/>
    <property type="match status" value="1"/>
</dbReference>
<evidence type="ECO:0000313" key="2">
    <source>
        <dbReference type="EMBL" id="KAG5213877.1"/>
    </source>
</evidence>
<feature type="transmembrane region" description="Helical" evidence="1">
    <location>
        <begin position="112"/>
        <end position="130"/>
    </location>
</feature>
<comment type="caution">
    <text evidence="2">The sequence shown here is derived from an EMBL/GenBank/DDBJ whole genome shotgun (WGS) entry which is preliminary data.</text>
</comment>
<dbReference type="EMBL" id="JAEMGP010000002">
    <property type="protein sequence ID" value="KAG5213877.1"/>
    <property type="molecule type" value="Genomic_DNA"/>
</dbReference>
<dbReference type="AlphaFoldDB" id="A0A836D973"/>
<dbReference type="PANTHER" id="PTHR11731:SF21">
    <property type="entry name" value="INACTIVE DIPEPTIDYL PEPTIDASE 10"/>
    <property type="match status" value="1"/>
</dbReference>
<evidence type="ECO:0000256" key="1">
    <source>
        <dbReference type="SAM" id="Phobius"/>
    </source>
</evidence>
<name>A0A836D973_SHEEP</name>
<dbReference type="InterPro" id="IPR050278">
    <property type="entry name" value="Serine_Prot_S9B/DPPIV"/>
</dbReference>
<evidence type="ECO:0000313" key="3">
    <source>
        <dbReference type="Proteomes" id="UP000664991"/>
    </source>
</evidence>
<feature type="transmembrane region" description="Helical" evidence="1">
    <location>
        <begin position="185"/>
        <end position="206"/>
    </location>
</feature>
<protein>
    <submittedName>
        <fullName evidence="2">Uncharacterized protein</fullName>
    </submittedName>
</protein>
<keyword evidence="1" id="KW-1133">Transmembrane helix</keyword>
<proteinExistence type="predicted"/>
<dbReference type="GO" id="GO:1901379">
    <property type="term" value="P:regulation of potassium ion transmembrane transport"/>
    <property type="evidence" value="ECO:0007669"/>
    <property type="project" value="TreeGrafter"/>
</dbReference>
<keyword evidence="1" id="KW-0472">Membrane</keyword>
<dbReference type="GO" id="GO:0015459">
    <property type="term" value="F:potassium channel regulator activity"/>
    <property type="evidence" value="ECO:0007669"/>
    <property type="project" value="TreeGrafter"/>
</dbReference>
<sequence length="440" mass="49863">MRKVESRGEGGRETPSLAFDIRVKCVFKINVLKGFESVENGKIDSRLYTICKAALIPINLGYPMSPFKKVNGNSVTIKSKRLKQPTYFETISFGLNTSSGPIFLYLFTGKSIYLTVVFLFQGIVMMFCTIDCNKAFSYIIVTVQRKPRHPPRTFSHEVLLILVPDFIHVTELGSNSPPQRNWKGIAIALLVILVVCSLITMSVILLTPDELTNSSETRLSLEDLFRKDFVLHDPEARWINGVSLHGEWKDNHYPSEWSLLLTACLSDQSQLSPQHIAGLLVQIFSKLKGYAKKQNKMKRNKPTFPVSSYKEPSCQEEFTCASLCSTPAAYDNFYFKAMAGFEAKTFDTDVVYKSENGHVIKLNIETNTTTLLLENTTFVTFKASRHSVSPDLKYVLLAYDVKQKLFLKNSQPDKYGMHLDIINLKIFLKKKISVPKYNSV</sequence>
<dbReference type="Gene3D" id="2.140.10.30">
    <property type="entry name" value="Dipeptidylpeptidase IV, N-terminal domain"/>
    <property type="match status" value="1"/>
</dbReference>
<dbReference type="Proteomes" id="UP000664991">
    <property type="component" value="Unassembled WGS sequence"/>
</dbReference>
<dbReference type="GO" id="GO:0008076">
    <property type="term" value="C:voltage-gated potassium channel complex"/>
    <property type="evidence" value="ECO:0007669"/>
    <property type="project" value="TreeGrafter"/>
</dbReference>
<reference evidence="2 3" key="1">
    <citation type="submission" date="2020-12" db="EMBL/GenBank/DDBJ databases">
        <title>De novo assembly of Tibetan sheep genome.</title>
        <authorList>
            <person name="Li X."/>
        </authorList>
    </citation>
    <scope>NUCLEOTIDE SEQUENCE [LARGE SCALE GENOMIC DNA]</scope>
    <source>
        <tissue evidence="2">Heart</tissue>
    </source>
</reference>
<keyword evidence="1" id="KW-0812">Transmembrane</keyword>
<gene>
    <name evidence="2" type="ORF">JEQ12_009663</name>
</gene>
<accession>A0A836D973</accession>